<organism evidence="1 2">
    <name type="scientific">Medicago truncatula</name>
    <name type="common">Barrel medic</name>
    <name type="synonym">Medicago tribuloides</name>
    <dbReference type="NCBI Taxonomy" id="3880"/>
    <lineage>
        <taxon>Eukaryota</taxon>
        <taxon>Viridiplantae</taxon>
        <taxon>Streptophyta</taxon>
        <taxon>Embryophyta</taxon>
        <taxon>Tracheophyta</taxon>
        <taxon>Spermatophyta</taxon>
        <taxon>Magnoliopsida</taxon>
        <taxon>eudicotyledons</taxon>
        <taxon>Gunneridae</taxon>
        <taxon>Pentapetalae</taxon>
        <taxon>rosids</taxon>
        <taxon>fabids</taxon>
        <taxon>Fabales</taxon>
        <taxon>Fabaceae</taxon>
        <taxon>Papilionoideae</taxon>
        <taxon>50 kb inversion clade</taxon>
        <taxon>NPAAA clade</taxon>
        <taxon>Hologalegina</taxon>
        <taxon>IRL clade</taxon>
        <taxon>Trifolieae</taxon>
        <taxon>Medicago</taxon>
    </lineage>
</organism>
<dbReference type="Proteomes" id="UP000265566">
    <property type="component" value="Chromosome 3"/>
</dbReference>
<sequence>MNFFGKKLYGEGISVLYKVGNILDMEENSQIYLYLLIFRDTNKAQNL</sequence>
<accession>A0A396IRX1</accession>
<name>A0A396IRX1_MEDTR</name>
<dbReference type="AlphaFoldDB" id="A0A396IRX1"/>
<dbReference type="Gramene" id="rna15259">
    <property type="protein sequence ID" value="RHN67114.1"/>
    <property type="gene ID" value="gene15259"/>
</dbReference>
<comment type="caution">
    <text evidence="1">The sequence shown here is derived from an EMBL/GenBank/DDBJ whole genome shotgun (WGS) entry which is preliminary data.</text>
</comment>
<gene>
    <name evidence="1" type="ORF">MtrunA17_Chr3g0099201</name>
</gene>
<dbReference type="EMBL" id="PSQE01000003">
    <property type="protein sequence ID" value="RHN67114.1"/>
    <property type="molecule type" value="Genomic_DNA"/>
</dbReference>
<proteinExistence type="predicted"/>
<protein>
    <submittedName>
        <fullName evidence="1">Uncharacterized protein</fullName>
    </submittedName>
</protein>
<reference evidence="2" key="1">
    <citation type="journal article" date="2018" name="Nat. Plants">
        <title>Whole-genome landscape of Medicago truncatula symbiotic genes.</title>
        <authorList>
            <person name="Pecrix Y."/>
            <person name="Staton S.E."/>
            <person name="Sallet E."/>
            <person name="Lelandais-Briere C."/>
            <person name="Moreau S."/>
            <person name="Carrere S."/>
            <person name="Blein T."/>
            <person name="Jardinaud M.F."/>
            <person name="Latrasse D."/>
            <person name="Zouine M."/>
            <person name="Zahm M."/>
            <person name="Kreplak J."/>
            <person name="Mayjonade B."/>
            <person name="Satge C."/>
            <person name="Perez M."/>
            <person name="Cauet S."/>
            <person name="Marande W."/>
            <person name="Chantry-Darmon C."/>
            <person name="Lopez-Roques C."/>
            <person name="Bouchez O."/>
            <person name="Berard A."/>
            <person name="Debelle F."/>
            <person name="Munos S."/>
            <person name="Bendahmane A."/>
            <person name="Berges H."/>
            <person name="Niebel A."/>
            <person name="Buitink J."/>
            <person name="Frugier F."/>
            <person name="Benhamed M."/>
            <person name="Crespi M."/>
            <person name="Gouzy J."/>
            <person name="Gamas P."/>
        </authorList>
    </citation>
    <scope>NUCLEOTIDE SEQUENCE [LARGE SCALE GENOMIC DNA]</scope>
    <source>
        <strain evidence="2">cv. Jemalong A17</strain>
    </source>
</reference>
<evidence type="ECO:0000313" key="2">
    <source>
        <dbReference type="Proteomes" id="UP000265566"/>
    </source>
</evidence>
<evidence type="ECO:0000313" key="1">
    <source>
        <dbReference type="EMBL" id="RHN67114.1"/>
    </source>
</evidence>